<dbReference type="Gramene" id="Kaladp0011s0158.1.v1.1">
    <property type="protein sequence ID" value="Kaladp0011s0158.1.v1.1.CDS.1"/>
    <property type="gene ID" value="Kaladp0011s0158.v1.1"/>
</dbReference>
<dbReference type="GO" id="GO:0000139">
    <property type="term" value="C:Golgi membrane"/>
    <property type="evidence" value="ECO:0007669"/>
    <property type="project" value="UniProtKB-SubCell"/>
</dbReference>
<name>A0A7N0RG34_KALFE</name>
<keyword evidence="12" id="KW-1185">Reference proteome</keyword>
<evidence type="ECO:0000256" key="4">
    <source>
        <dbReference type="ARBA" id="ARBA00022692"/>
    </source>
</evidence>
<dbReference type="OMA" id="VESNIRW"/>
<reference evidence="11" key="1">
    <citation type="submission" date="2021-01" db="UniProtKB">
        <authorList>
            <consortium name="EnsemblPlants"/>
        </authorList>
    </citation>
    <scope>IDENTIFICATION</scope>
</reference>
<accession>A0A7N0RG34</accession>
<feature type="transmembrane region" description="Helical" evidence="10">
    <location>
        <begin position="468"/>
        <end position="491"/>
    </location>
</feature>
<evidence type="ECO:0000256" key="10">
    <source>
        <dbReference type="RuleBase" id="RU363079"/>
    </source>
</evidence>
<evidence type="ECO:0000256" key="1">
    <source>
        <dbReference type="ARBA" id="ARBA00004337"/>
    </source>
</evidence>
<dbReference type="PANTHER" id="PTHR10766">
    <property type="entry name" value="TRANSMEMBRANE 9 SUPERFAMILY PROTEIN"/>
    <property type="match status" value="1"/>
</dbReference>
<feature type="transmembrane region" description="Helical" evidence="10">
    <location>
        <begin position="628"/>
        <end position="654"/>
    </location>
</feature>
<evidence type="ECO:0000256" key="6">
    <source>
        <dbReference type="ARBA" id="ARBA00022753"/>
    </source>
</evidence>
<protein>
    <recommendedName>
        <fullName evidence="10">Transmembrane 9 superfamily member</fullName>
    </recommendedName>
</protein>
<evidence type="ECO:0000313" key="12">
    <source>
        <dbReference type="Proteomes" id="UP000594263"/>
    </source>
</evidence>
<proteinExistence type="inferred from homology"/>
<evidence type="ECO:0000256" key="5">
    <source>
        <dbReference type="ARBA" id="ARBA00022729"/>
    </source>
</evidence>
<dbReference type="GO" id="GO:0072657">
    <property type="term" value="P:protein localization to membrane"/>
    <property type="evidence" value="ECO:0007669"/>
    <property type="project" value="TreeGrafter"/>
</dbReference>
<dbReference type="InterPro" id="IPR004240">
    <property type="entry name" value="EMP70"/>
</dbReference>
<comment type="subcellular location">
    <subcellularLocation>
        <location evidence="1">Endosome membrane</location>
        <topology evidence="1">Multi-pass membrane protein</topology>
    </subcellularLocation>
    <subcellularLocation>
        <location evidence="2">Golgi apparatus membrane</location>
        <topology evidence="2">Multi-pass membrane protein</topology>
    </subcellularLocation>
</comment>
<dbReference type="Proteomes" id="UP000594263">
    <property type="component" value="Unplaced"/>
</dbReference>
<dbReference type="AlphaFoldDB" id="A0A7N0RG34"/>
<evidence type="ECO:0000313" key="11">
    <source>
        <dbReference type="EnsemblPlants" id="Kaladp0011s0158.1.v1.1.CDS.1"/>
    </source>
</evidence>
<sequence>MVKMEFPDQAKIWGLVMCFMFQMGQGYYLPGSYPHNYAVGSHLSVKVNSLTSIETEIPYGYYSLPFCPPQEGVKDSAENLGELLMGDRIENSPYRFKTYVNESEIFLCQTKPLSGEEFGLLKKRIDDMYQVNLLLENLPAIRYTTKEGYFLRWTGYPVGIKVQDAYYVFNHLRFKVLLHKYEEPNVARVMGTGDAAEMIPATDKPEPEVPGYMVVGFEVIPCSSVHDVNVAKNLKMYDKYPSPIKCDPSTVAMAIKEGQPISFTYEVEFELSDIKWPSRWDAYLKMEGSKVHWFSILNSLMVITFLAGIVLVIFLRTVRRDLTRYEELDKEAQAQMNEELSGWKLVVGDVFRAPACSSLLCVMIGDGVQILGMAIVTIMFAALGFMSPASRGTLLSGMLFFYMILGIAAGYVAVRLWRTMGCGDSKGWASVSWRVACFFPGISFVIFTILNFLLWGSGSTGAIPFTTYFVLILMWFCISVPLTLIGGYFGAKAPHIEYPVRTNQIPREIPAQRYPSWLLVLGAGTLPFGTLFIELFFIMSSIWMGRVYYVFGFLFIVLIILVVVCAEVSLVLTYMHLCVEDWKWWWKSFFASGSVSIYIFLYSINYLIFDLKSLSGPVSATLYLGYSLFMVTAIMLATGTVGFLSSFWFVHYLFSSVKLD</sequence>
<feature type="transmembrane region" description="Helical" evidence="10">
    <location>
        <begin position="584"/>
        <end position="608"/>
    </location>
</feature>
<evidence type="ECO:0000256" key="8">
    <source>
        <dbReference type="ARBA" id="ARBA00023034"/>
    </source>
</evidence>
<feature type="transmembrane region" description="Helical" evidence="10">
    <location>
        <begin position="368"/>
        <end position="387"/>
    </location>
</feature>
<keyword evidence="6" id="KW-0967">Endosome</keyword>
<keyword evidence="8" id="KW-0333">Golgi apparatus</keyword>
<evidence type="ECO:0000256" key="9">
    <source>
        <dbReference type="ARBA" id="ARBA00023136"/>
    </source>
</evidence>
<dbReference type="PANTHER" id="PTHR10766:SF141">
    <property type="entry name" value="TRANSMEMBRANE 9 SUPERFAMILY MEMBER"/>
    <property type="match status" value="1"/>
</dbReference>
<keyword evidence="4 10" id="KW-0812">Transmembrane</keyword>
<feature type="transmembrane region" description="Helical" evidence="10">
    <location>
        <begin position="517"/>
        <end position="543"/>
    </location>
</feature>
<dbReference type="EnsemblPlants" id="Kaladp0011s0158.1.v1.1">
    <property type="protein sequence ID" value="Kaladp0011s0158.1.v1.1.CDS.1"/>
    <property type="gene ID" value="Kaladp0011s0158.v1.1"/>
</dbReference>
<feature type="transmembrane region" description="Helical" evidence="10">
    <location>
        <begin position="549"/>
        <end position="572"/>
    </location>
</feature>
<feature type="transmembrane region" description="Helical" evidence="10">
    <location>
        <begin position="435"/>
        <end position="456"/>
    </location>
</feature>
<keyword evidence="9 10" id="KW-0472">Membrane</keyword>
<feature type="transmembrane region" description="Helical" evidence="10">
    <location>
        <begin position="293"/>
        <end position="315"/>
    </location>
</feature>
<keyword evidence="5" id="KW-0732">Signal</keyword>
<comment type="similarity">
    <text evidence="3 10">Belongs to the nonaspanin (TM9SF) (TC 9.A.2) family.</text>
</comment>
<feature type="transmembrane region" description="Helical" evidence="10">
    <location>
        <begin position="393"/>
        <end position="414"/>
    </location>
</feature>
<dbReference type="Pfam" id="PF02990">
    <property type="entry name" value="EMP70"/>
    <property type="match status" value="1"/>
</dbReference>
<evidence type="ECO:0000256" key="2">
    <source>
        <dbReference type="ARBA" id="ARBA00004653"/>
    </source>
</evidence>
<evidence type="ECO:0000256" key="7">
    <source>
        <dbReference type="ARBA" id="ARBA00022989"/>
    </source>
</evidence>
<evidence type="ECO:0000256" key="3">
    <source>
        <dbReference type="ARBA" id="ARBA00005227"/>
    </source>
</evidence>
<dbReference type="GO" id="GO:0010008">
    <property type="term" value="C:endosome membrane"/>
    <property type="evidence" value="ECO:0007669"/>
    <property type="project" value="UniProtKB-SubCell"/>
</dbReference>
<organism evidence="11 12">
    <name type="scientific">Kalanchoe fedtschenkoi</name>
    <name type="common">Lavender scallops</name>
    <name type="synonym">South American air plant</name>
    <dbReference type="NCBI Taxonomy" id="63787"/>
    <lineage>
        <taxon>Eukaryota</taxon>
        <taxon>Viridiplantae</taxon>
        <taxon>Streptophyta</taxon>
        <taxon>Embryophyta</taxon>
        <taxon>Tracheophyta</taxon>
        <taxon>Spermatophyta</taxon>
        <taxon>Magnoliopsida</taxon>
        <taxon>eudicotyledons</taxon>
        <taxon>Gunneridae</taxon>
        <taxon>Pentapetalae</taxon>
        <taxon>Saxifragales</taxon>
        <taxon>Crassulaceae</taxon>
        <taxon>Kalanchoe</taxon>
    </lineage>
</organism>
<keyword evidence="7 10" id="KW-1133">Transmembrane helix</keyword>